<evidence type="ECO:0000256" key="1">
    <source>
        <dbReference type="ARBA" id="ARBA00022801"/>
    </source>
</evidence>
<dbReference type="GO" id="GO:0019752">
    <property type="term" value="P:carboxylic acid metabolic process"/>
    <property type="evidence" value="ECO:0000318"/>
    <property type="project" value="GO_Central"/>
</dbReference>
<dbReference type="Gramene" id="Mp1g17750.1">
    <property type="protein sequence ID" value="Mp1g17750.1.cds"/>
    <property type="gene ID" value="Mp1g17750"/>
</dbReference>
<dbReference type="SUPFAM" id="SSF52266">
    <property type="entry name" value="SGNH hydrolase"/>
    <property type="match status" value="1"/>
</dbReference>
<keyword evidence="5" id="KW-1185">Reference proteome</keyword>
<reference evidence="5" key="1">
    <citation type="journal article" date="2017" name="Cell">
        <title>Insights into land plant evolution garnered from the Marchantia polymorpha genome.</title>
        <authorList>
            <person name="Bowman J.L."/>
            <person name="Kohchi T."/>
            <person name="Yamato K.T."/>
            <person name="Jenkins J."/>
            <person name="Shu S."/>
            <person name="Ishizaki K."/>
            <person name="Yamaoka S."/>
            <person name="Nishihama R."/>
            <person name="Nakamura Y."/>
            <person name="Berger F."/>
            <person name="Adam C."/>
            <person name="Aki S.S."/>
            <person name="Althoff F."/>
            <person name="Araki T."/>
            <person name="Arteaga-Vazquez M.A."/>
            <person name="Balasubrmanian S."/>
            <person name="Barry K."/>
            <person name="Bauer D."/>
            <person name="Boehm C.R."/>
            <person name="Briginshaw L."/>
            <person name="Caballero-Perez J."/>
            <person name="Catarino B."/>
            <person name="Chen F."/>
            <person name="Chiyoda S."/>
            <person name="Chovatia M."/>
            <person name="Davies K.M."/>
            <person name="Delmans M."/>
            <person name="Demura T."/>
            <person name="Dierschke T."/>
            <person name="Dolan L."/>
            <person name="Dorantes-Acosta A.E."/>
            <person name="Eklund D.M."/>
            <person name="Florent S.N."/>
            <person name="Flores-Sandoval E."/>
            <person name="Fujiyama A."/>
            <person name="Fukuzawa H."/>
            <person name="Galik B."/>
            <person name="Grimanelli D."/>
            <person name="Grimwood J."/>
            <person name="Grossniklaus U."/>
            <person name="Hamada T."/>
            <person name="Haseloff J."/>
            <person name="Hetherington A.J."/>
            <person name="Higo A."/>
            <person name="Hirakawa Y."/>
            <person name="Hundley H.N."/>
            <person name="Ikeda Y."/>
            <person name="Inoue K."/>
            <person name="Inoue S.I."/>
            <person name="Ishida S."/>
            <person name="Jia Q."/>
            <person name="Kakita M."/>
            <person name="Kanazawa T."/>
            <person name="Kawai Y."/>
            <person name="Kawashima T."/>
            <person name="Kennedy M."/>
            <person name="Kinose K."/>
            <person name="Kinoshita T."/>
            <person name="Kohara Y."/>
            <person name="Koide E."/>
            <person name="Komatsu K."/>
            <person name="Kopischke S."/>
            <person name="Kubo M."/>
            <person name="Kyozuka J."/>
            <person name="Lagercrantz U."/>
            <person name="Lin S.S."/>
            <person name="Lindquist E."/>
            <person name="Lipzen A.M."/>
            <person name="Lu C.W."/>
            <person name="De Luna E."/>
            <person name="Martienssen R.A."/>
            <person name="Minamino N."/>
            <person name="Mizutani M."/>
            <person name="Mizutani M."/>
            <person name="Mochizuki N."/>
            <person name="Monte I."/>
            <person name="Mosher R."/>
            <person name="Nagasaki H."/>
            <person name="Nakagami H."/>
            <person name="Naramoto S."/>
            <person name="Nishitani K."/>
            <person name="Ohtani M."/>
            <person name="Okamoto T."/>
            <person name="Okumura M."/>
            <person name="Phillips J."/>
            <person name="Pollak B."/>
            <person name="Reinders A."/>
            <person name="Rovekamp M."/>
            <person name="Sano R."/>
            <person name="Sawa S."/>
            <person name="Schmid M.W."/>
            <person name="Shirakawa M."/>
            <person name="Solano R."/>
            <person name="Spunde A."/>
            <person name="Suetsugu N."/>
            <person name="Sugano S."/>
            <person name="Sugiyama A."/>
            <person name="Sun R."/>
            <person name="Suzuki Y."/>
            <person name="Takenaka M."/>
            <person name="Takezawa D."/>
            <person name="Tomogane H."/>
            <person name="Tsuzuki M."/>
            <person name="Ueda T."/>
            <person name="Umeda M."/>
            <person name="Ward J.M."/>
            <person name="Watanabe Y."/>
            <person name="Yazaki K."/>
            <person name="Yokoyama R."/>
            <person name="Yoshitake Y."/>
            <person name="Yotsui I."/>
            <person name="Zachgo S."/>
            <person name="Schmutz J."/>
        </authorList>
    </citation>
    <scope>NUCLEOTIDE SEQUENCE [LARGE SCALE GENOMIC DNA]</scope>
    <source>
        <strain evidence="5">Tak-1</strain>
    </source>
</reference>
<dbReference type="GO" id="GO:0052689">
    <property type="term" value="F:carboxylic ester hydrolase activity"/>
    <property type="evidence" value="ECO:0000318"/>
    <property type="project" value="GO_Central"/>
</dbReference>
<proteinExistence type="predicted"/>
<dbReference type="PANTHER" id="PTHR31988:SF19">
    <property type="entry name" value="9-O-ACETYL-N-ACETYLNEURAMINIC ACID DEACETYLASE-RELATED"/>
    <property type="match status" value="1"/>
</dbReference>
<keyword evidence="1" id="KW-0378">Hydrolase</keyword>
<feature type="signal peptide" evidence="2">
    <location>
        <begin position="1"/>
        <end position="29"/>
    </location>
</feature>
<dbReference type="PANTHER" id="PTHR31988">
    <property type="entry name" value="ESTERASE, PUTATIVE (DUF303)-RELATED"/>
    <property type="match status" value="1"/>
</dbReference>
<feature type="domain" description="Sialate O-acetylesterase" evidence="3">
    <location>
        <begin position="31"/>
        <end position="267"/>
    </location>
</feature>
<sequence>MTTENRASLRLFVPCFLSFVVAMAQSTECLDVFILGGQSNMAGRGGVDVLENGTRAWNQVVPMSANVSDGSILRLTAQLNWEPAKEPLHRDIDAGKVCGVGPGLVFGAKVLNHLRETGHANPTIGLVPCAIGGTSIRDWEKGGPLYNTMLHRANFARRGGGTLRALLWYQGESDADSKEDADSYKWRLEKFFSDFRSDLNDDSLPIMQVKICGTWPFVEEVRAAQATVKVPGVCTVDSWGFDLNPDHMHLTTESQEKLGLIMAQKYLSHCHA</sequence>
<organism evidence="4 5">
    <name type="scientific">Marchantia polymorpha</name>
    <name type="common">Common liverwort</name>
    <name type="synonym">Marchantia aquatica</name>
    <dbReference type="NCBI Taxonomy" id="3197"/>
    <lineage>
        <taxon>Eukaryota</taxon>
        <taxon>Viridiplantae</taxon>
        <taxon>Streptophyta</taxon>
        <taxon>Embryophyta</taxon>
        <taxon>Marchantiophyta</taxon>
        <taxon>Marchantiopsida</taxon>
        <taxon>Marchantiidae</taxon>
        <taxon>Marchantiales</taxon>
        <taxon>Marchantiaceae</taxon>
        <taxon>Marchantia</taxon>
    </lineage>
</organism>
<evidence type="ECO:0000313" key="4">
    <source>
        <dbReference type="EMBL" id="PTQ50056.1"/>
    </source>
</evidence>
<evidence type="ECO:0000313" key="5">
    <source>
        <dbReference type="Proteomes" id="UP000244005"/>
    </source>
</evidence>
<dbReference type="OMA" id="HADIDKH"/>
<dbReference type="Proteomes" id="UP000244005">
    <property type="component" value="Unassembled WGS sequence"/>
</dbReference>
<gene>
    <name evidence="4" type="ORF">MARPO_0001s0114</name>
</gene>
<evidence type="ECO:0000256" key="2">
    <source>
        <dbReference type="SAM" id="SignalP"/>
    </source>
</evidence>
<dbReference type="Pfam" id="PF03629">
    <property type="entry name" value="SASA"/>
    <property type="match status" value="1"/>
</dbReference>
<dbReference type="InterPro" id="IPR005181">
    <property type="entry name" value="SASA"/>
</dbReference>
<accession>A0A2R6XVE4</accession>
<evidence type="ECO:0000259" key="3">
    <source>
        <dbReference type="Pfam" id="PF03629"/>
    </source>
</evidence>
<protein>
    <recommendedName>
        <fullName evidence="3">Sialate O-acetylesterase domain-containing protein</fullName>
    </recommendedName>
</protein>
<keyword evidence="2" id="KW-0732">Signal</keyword>
<dbReference type="EMBL" id="KZ772673">
    <property type="protein sequence ID" value="PTQ50056.1"/>
    <property type="molecule type" value="Genomic_DNA"/>
</dbReference>
<dbReference type="Gene3D" id="3.40.50.1110">
    <property type="entry name" value="SGNH hydrolase"/>
    <property type="match status" value="1"/>
</dbReference>
<dbReference type="InterPro" id="IPR052940">
    <property type="entry name" value="Carb_Esterase_6"/>
</dbReference>
<feature type="chain" id="PRO_5015307212" description="Sialate O-acetylesterase domain-containing protein" evidence="2">
    <location>
        <begin position="30"/>
        <end position="272"/>
    </location>
</feature>
<dbReference type="OrthoDB" id="42638at2759"/>
<dbReference type="AlphaFoldDB" id="A0A2R6XVE4"/>
<dbReference type="InterPro" id="IPR036514">
    <property type="entry name" value="SGNH_hydro_sf"/>
</dbReference>
<name>A0A2R6XVE4_MARPO</name>